<comment type="similarity">
    <text evidence="2">Belongs to the Diphthine--ammonia ligase family.</text>
</comment>
<comment type="catalytic activity">
    <reaction evidence="9">
        <text>diphthine-[translation elongation factor 2] + NH4(+) + ATP = diphthamide-[translation elongation factor 2] + AMP + diphosphate + H(+)</text>
        <dbReference type="Rhea" id="RHEA:19753"/>
        <dbReference type="Rhea" id="RHEA-COMP:10172"/>
        <dbReference type="Rhea" id="RHEA-COMP:10174"/>
        <dbReference type="ChEBI" id="CHEBI:15378"/>
        <dbReference type="ChEBI" id="CHEBI:16692"/>
        <dbReference type="ChEBI" id="CHEBI:28938"/>
        <dbReference type="ChEBI" id="CHEBI:30616"/>
        <dbReference type="ChEBI" id="CHEBI:33019"/>
        <dbReference type="ChEBI" id="CHEBI:82696"/>
        <dbReference type="ChEBI" id="CHEBI:456215"/>
        <dbReference type="EC" id="6.3.1.14"/>
    </reaction>
</comment>
<dbReference type="PANTHER" id="PTHR12196">
    <property type="entry name" value="DOMAIN OF UNKNOWN FUNCTION 71 DUF71 -CONTAINING PROTEIN"/>
    <property type="match status" value="1"/>
</dbReference>
<evidence type="ECO:0000256" key="5">
    <source>
        <dbReference type="ARBA" id="ARBA00029814"/>
    </source>
</evidence>
<evidence type="ECO:0000256" key="8">
    <source>
        <dbReference type="ARBA" id="ARBA00032849"/>
    </source>
</evidence>
<dbReference type="CDD" id="cd01994">
    <property type="entry name" value="AANH_PF0828-like"/>
    <property type="match status" value="1"/>
</dbReference>
<dbReference type="Gene3D" id="3.40.50.620">
    <property type="entry name" value="HUPs"/>
    <property type="match status" value="1"/>
</dbReference>
<evidence type="ECO:0000256" key="7">
    <source>
        <dbReference type="ARBA" id="ARBA00031552"/>
    </source>
</evidence>
<reference evidence="11 12" key="1">
    <citation type="submission" date="2022-01" db="EMBL/GenBank/DDBJ databases">
        <title>A chromosomal length assembly of Cordylochernes scorpioides.</title>
        <authorList>
            <person name="Zeh D."/>
            <person name="Zeh J."/>
        </authorList>
    </citation>
    <scope>NUCLEOTIDE SEQUENCE [LARGE SCALE GENOMIC DNA]</scope>
    <source>
        <strain evidence="11">IN4F17</strain>
        <tissue evidence="11">Whole Body</tissue>
    </source>
</reference>
<dbReference type="EC" id="6.3.1.14" evidence="3"/>
<keyword evidence="12" id="KW-1185">Reference proteome</keyword>
<dbReference type="InterPro" id="IPR014729">
    <property type="entry name" value="Rossmann-like_a/b/a_fold"/>
</dbReference>
<organism evidence="11 12">
    <name type="scientific">Cordylochernes scorpioides</name>
    <dbReference type="NCBI Taxonomy" id="51811"/>
    <lineage>
        <taxon>Eukaryota</taxon>
        <taxon>Metazoa</taxon>
        <taxon>Ecdysozoa</taxon>
        <taxon>Arthropoda</taxon>
        <taxon>Chelicerata</taxon>
        <taxon>Arachnida</taxon>
        <taxon>Pseudoscorpiones</taxon>
        <taxon>Cheliferoidea</taxon>
        <taxon>Chernetidae</taxon>
        <taxon>Cordylochernes</taxon>
    </lineage>
</organism>
<evidence type="ECO:0000313" key="12">
    <source>
        <dbReference type="Proteomes" id="UP001235939"/>
    </source>
</evidence>
<evidence type="ECO:0000259" key="10">
    <source>
        <dbReference type="Pfam" id="PF01902"/>
    </source>
</evidence>
<evidence type="ECO:0000256" key="6">
    <source>
        <dbReference type="ARBA" id="ARBA00031202"/>
    </source>
</evidence>
<dbReference type="EMBL" id="CP092881">
    <property type="protein sequence ID" value="UYV80460.1"/>
    <property type="molecule type" value="Genomic_DNA"/>
</dbReference>
<dbReference type="Pfam" id="PF01902">
    <property type="entry name" value="Diphthami_syn_2"/>
    <property type="match status" value="1"/>
</dbReference>
<dbReference type="Proteomes" id="UP001235939">
    <property type="component" value="Chromosome 19"/>
</dbReference>
<name>A0ABY6LLR1_9ARAC</name>
<evidence type="ECO:0000256" key="4">
    <source>
        <dbReference type="ARBA" id="ARBA00018426"/>
    </source>
</evidence>
<gene>
    <name evidence="11" type="ORF">LAZ67_19000228</name>
</gene>
<comment type="pathway">
    <text evidence="1">Protein modification; peptidyl-diphthamide biosynthesis.</text>
</comment>
<dbReference type="InterPro" id="IPR030662">
    <property type="entry name" value="DPH6/MJ0570"/>
</dbReference>
<accession>A0ABY6LLR1</accession>
<evidence type="ECO:0000256" key="9">
    <source>
        <dbReference type="ARBA" id="ARBA00048108"/>
    </source>
</evidence>
<dbReference type="PANTHER" id="PTHR12196:SF2">
    <property type="entry name" value="DIPHTHINE--AMMONIA LIGASE"/>
    <property type="match status" value="1"/>
</dbReference>
<sequence>MRVVGLVSGGKDSTYNMMQCVAHGHDIVALANLHPPTDEEVDSFMYQSVGQSAVRFFKEAMELPFFSAKIEGTAVNQDLEYSVTEGDEVESLYRLLHQVKMTIPFDAVSVGAIFSRYQRERVLNV</sequence>
<protein>
    <recommendedName>
        <fullName evidence="4">Diphthine--ammonia ligase</fullName>
        <ecNumber evidence="3">6.3.1.14</ecNumber>
    </recommendedName>
    <alternativeName>
        <fullName evidence="6">ATP-binding domain-containing protein 4</fullName>
    </alternativeName>
    <alternativeName>
        <fullName evidence="5">Diphthamide synthase</fullName>
    </alternativeName>
    <alternativeName>
        <fullName evidence="7">Diphthamide synthetase</fullName>
    </alternativeName>
    <alternativeName>
        <fullName evidence="8">Protein DPH6 homolog</fullName>
    </alternativeName>
</protein>
<evidence type="ECO:0000256" key="3">
    <source>
        <dbReference type="ARBA" id="ARBA00012089"/>
    </source>
</evidence>
<evidence type="ECO:0000256" key="2">
    <source>
        <dbReference type="ARBA" id="ARBA00008496"/>
    </source>
</evidence>
<feature type="domain" description="Diphthamide synthase" evidence="10">
    <location>
        <begin position="1"/>
        <end position="122"/>
    </location>
</feature>
<proteinExistence type="inferred from homology"/>
<evidence type="ECO:0000313" key="11">
    <source>
        <dbReference type="EMBL" id="UYV80460.1"/>
    </source>
</evidence>
<evidence type="ECO:0000256" key="1">
    <source>
        <dbReference type="ARBA" id="ARBA00005156"/>
    </source>
</evidence>
<dbReference type="SUPFAM" id="SSF52402">
    <property type="entry name" value="Adenine nucleotide alpha hydrolases-like"/>
    <property type="match status" value="1"/>
</dbReference>
<dbReference type="InterPro" id="IPR002761">
    <property type="entry name" value="Diphthami_syn_dom"/>
</dbReference>